<dbReference type="GO" id="GO:0042742">
    <property type="term" value="P:defense response to bacterium"/>
    <property type="evidence" value="ECO:0007669"/>
    <property type="project" value="UniProtKB-KW"/>
</dbReference>
<keyword evidence="2 3" id="KW-0081">Bacteriolytic enzyme</keyword>
<evidence type="ECO:0000256" key="2">
    <source>
        <dbReference type="ARBA" id="ARBA00022638"/>
    </source>
</evidence>
<dbReference type="InterPro" id="IPR052619">
    <property type="entry name" value="Phage_lysozyme-like"/>
</dbReference>
<dbReference type="Proteomes" id="UP000234505">
    <property type="component" value="Unassembled WGS sequence"/>
</dbReference>
<feature type="compositionally biased region" description="Basic and acidic residues" evidence="4">
    <location>
        <begin position="227"/>
        <end position="245"/>
    </location>
</feature>
<keyword evidence="3" id="KW-0378">Hydrolase</keyword>
<evidence type="ECO:0000256" key="4">
    <source>
        <dbReference type="SAM" id="MobiDB-lite"/>
    </source>
</evidence>
<dbReference type="GO" id="GO:0016998">
    <property type="term" value="P:cell wall macromolecule catabolic process"/>
    <property type="evidence" value="ECO:0007669"/>
    <property type="project" value="InterPro"/>
</dbReference>
<feature type="region of interest" description="Disordered" evidence="4">
    <location>
        <begin position="227"/>
        <end position="251"/>
    </location>
</feature>
<dbReference type="GO" id="GO:0003796">
    <property type="term" value="F:lysozyme activity"/>
    <property type="evidence" value="ECO:0007669"/>
    <property type="project" value="UniProtKB-EC"/>
</dbReference>
<evidence type="ECO:0000256" key="1">
    <source>
        <dbReference type="ARBA" id="ARBA00022529"/>
    </source>
</evidence>
<comment type="caution">
    <text evidence="5">The sequence shown here is derived from an EMBL/GenBank/DDBJ whole genome shotgun (WGS) entry which is preliminary data.</text>
</comment>
<keyword evidence="3" id="KW-0326">Glycosidase</keyword>
<name>A0A2J4RMA7_9ENTR</name>
<dbReference type="PANTHER" id="PTHR37406:SF1">
    <property type="entry name" value="T4-TYPE LYSOZYME 1-RELATED"/>
    <property type="match status" value="1"/>
</dbReference>
<dbReference type="RefSeq" id="WP_094955594.1">
    <property type="nucleotide sequence ID" value="NZ_CAKLPI010000007.1"/>
</dbReference>
<accession>A0A2J4RMA7</accession>
<evidence type="ECO:0000313" key="6">
    <source>
        <dbReference type="Proteomes" id="UP000234505"/>
    </source>
</evidence>
<dbReference type="EC" id="3.2.1.17" evidence="3"/>
<keyword evidence="1 3" id="KW-0929">Antimicrobial</keyword>
<comment type="catalytic activity">
    <reaction evidence="3">
        <text>Hydrolysis of (1-&gt;4)-beta-linkages between N-acetylmuramic acid and N-acetyl-D-glucosamine residues in a peptidoglycan and between N-acetyl-D-glucosamine residues in chitodextrins.</text>
        <dbReference type="EC" id="3.2.1.17"/>
    </reaction>
</comment>
<evidence type="ECO:0000256" key="3">
    <source>
        <dbReference type="RuleBase" id="RU003788"/>
    </source>
</evidence>
<reference evidence="5 6" key="2">
    <citation type="submission" date="2018-01" db="EMBL/GenBank/DDBJ databases">
        <title>Genomic study of Klebsiella pneumoniae.</title>
        <authorList>
            <person name="Yang Y."/>
            <person name="Bicalho R."/>
        </authorList>
    </citation>
    <scope>NUCLEOTIDE SEQUENCE [LARGE SCALE GENOMIC DNA]</scope>
    <source>
        <strain evidence="5 6">A11</strain>
    </source>
</reference>
<organism evidence="5 6">
    <name type="scientific">Klebsiella michiganensis</name>
    <dbReference type="NCBI Taxonomy" id="1134687"/>
    <lineage>
        <taxon>Bacteria</taxon>
        <taxon>Pseudomonadati</taxon>
        <taxon>Pseudomonadota</taxon>
        <taxon>Gammaproteobacteria</taxon>
        <taxon>Enterobacterales</taxon>
        <taxon>Enterobacteriaceae</taxon>
        <taxon>Klebsiella/Raoultella group</taxon>
        <taxon>Klebsiella</taxon>
    </lineage>
</organism>
<dbReference type="AlphaFoldDB" id="A0A2J4RMA7"/>
<proteinExistence type="inferred from homology"/>
<dbReference type="InterPro" id="IPR023346">
    <property type="entry name" value="Lysozyme-like_dom_sf"/>
</dbReference>
<gene>
    <name evidence="5" type="ORF">CWN50_00215</name>
</gene>
<dbReference type="PANTHER" id="PTHR37406">
    <property type="entry name" value="T4-TYPE LYSOZYME 1-RELATED"/>
    <property type="match status" value="1"/>
</dbReference>
<dbReference type="GO" id="GO:0031640">
    <property type="term" value="P:killing of cells of another organism"/>
    <property type="evidence" value="ECO:0007669"/>
    <property type="project" value="UniProtKB-KW"/>
</dbReference>
<dbReference type="InterPro" id="IPR023347">
    <property type="entry name" value="Lysozyme_dom_sf"/>
</dbReference>
<sequence>MGIEDSNKGPGWHDHDTPYGTIHSYDGNTSTYNGGGGSGGAAGSGFTGLTANTWVDVSTTKDYNGRYMSMCLNNLKDHEGSINTMYRDSKGNITIGIGHYLGSAQMAQALPFSRTKVVRLHGDDMESEVAVSKSDIAAAYNAYKKNPKEQQSIHLSNADVIGQCIKDVQTTETGLRSLYPGYNDFSDPRKTALVDMGFNLGVPTLKEVFVNFNDAVNRGDWNTAADESHRTLNQRGDKRNKDTYDQLRYNR</sequence>
<dbReference type="SUPFAM" id="SSF53955">
    <property type="entry name" value="Lysozyme-like"/>
    <property type="match status" value="1"/>
</dbReference>
<dbReference type="Gene3D" id="1.10.530.40">
    <property type="match status" value="1"/>
</dbReference>
<dbReference type="GO" id="GO:0009253">
    <property type="term" value="P:peptidoglycan catabolic process"/>
    <property type="evidence" value="ECO:0007669"/>
    <property type="project" value="InterPro"/>
</dbReference>
<reference evidence="5 6" key="1">
    <citation type="submission" date="2017-11" db="EMBL/GenBank/DDBJ databases">
        <authorList>
            <person name="Han C.G."/>
        </authorList>
    </citation>
    <scope>NUCLEOTIDE SEQUENCE [LARGE SCALE GENOMIC DNA]</scope>
    <source>
        <strain evidence="5 6">A11</strain>
    </source>
</reference>
<protein>
    <recommendedName>
        <fullName evidence="3">Lysozyme</fullName>
        <ecNumber evidence="3">3.2.1.17</ecNumber>
    </recommendedName>
</protein>
<dbReference type="InterPro" id="IPR002196">
    <property type="entry name" value="Glyco_hydro_24"/>
</dbReference>
<comment type="similarity">
    <text evidence="3">Belongs to the glycosyl hydrolase 24 family.</text>
</comment>
<dbReference type="EMBL" id="PIDS01000002">
    <property type="protein sequence ID" value="PLL44508.1"/>
    <property type="molecule type" value="Genomic_DNA"/>
</dbReference>
<evidence type="ECO:0000313" key="5">
    <source>
        <dbReference type="EMBL" id="PLL44508.1"/>
    </source>
</evidence>
<dbReference type="Pfam" id="PF00959">
    <property type="entry name" value="Phage_lysozyme"/>
    <property type="match status" value="1"/>
</dbReference>